<gene>
    <name evidence="2" type="ORF">HCJ96_05295</name>
</gene>
<keyword evidence="1" id="KW-0175">Coiled coil</keyword>
<comment type="caution">
    <text evidence="2">The sequence shown here is derived from an EMBL/GenBank/DDBJ whole genome shotgun (WGS) entry which is preliminary data.</text>
</comment>
<proteinExistence type="predicted"/>
<evidence type="ECO:0000313" key="2">
    <source>
        <dbReference type="EMBL" id="NMH59429.1"/>
    </source>
</evidence>
<evidence type="ECO:0000313" key="3">
    <source>
        <dbReference type="Proteomes" id="UP000709336"/>
    </source>
</evidence>
<reference evidence="2 3" key="1">
    <citation type="submission" date="2020-03" db="EMBL/GenBank/DDBJ databases">
        <title>Alteromonas ponticola sp. nov., isolated from seawater.</title>
        <authorList>
            <person name="Yoon J.-H."/>
            <person name="Kim Y.-O."/>
        </authorList>
    </citation>
    <scope>NUCLEOTIDE SEQUENCE [LARGE SCALE GENOMIC DNA]</scope>
    <source>
        <strain evidence="2 3">MYP5</strain>
    </source>
</reference>
<name>A0ABX1QYY4_9ALTE</name>
<keyword evidence="3" id="KW-1185">Reference proteome</keyword>
<sequence>MRIICSICVVLLAGCKLVPPPPAEPEQQIPPEIVEVKQTEPIDTSELCLVDEDIEEFEHQCDLSYWTSLWIKADETPWPKRKDTINALGNSFEDKLTKIIFTLPISTPYQDRLRASHLLKEIQGKLSPDFARLVKSIVQAPNEQMLEYESAITLLSRVNTQQSQSIENLQKELEAQRKKVEELLQIEASLMDKNRSSQQ</sequence>
<evidence type="ECO:0000256" key="1">
    <source>
        <dbReference type="SAM" id="Coils"/>
    </source>
</evidence>
<accession>A0ABX1QYY4</accession>
<dbReference type="RefSeq" id="WP_169210005.1">
    <property type="nucleotide sequence ID" value="NZ_JAATNW010000003.1"/>
</dbReference>
<feature type="coiled-coil region" evidence="1">
    <location>
        <begin position="159"/>
        <end position="186"/>
    </location>
</feature>
<organism evidence="2 3">
    <name type="scientific">Alteromonas ponticola</name>
    <dbReference type="NCBI Taxonomy" id="2720613"/>
    <lineage>
        <taxon>Bacteria</taxon>
        <taxon>Pseudomonadati</taxon>
        <taxon>Pseudomonadota</taxon>
        <taxon>Gammaproteobacteria</taxon>
        <taxon>Alteromonadales</taxon>
        <taxon>Alteromonadaceae</taxon>
        <taxon>Alteromonas/Salinimonas group</taxon>
        <taxon>Alteromonas</taxon>
    </lineage>
</organism>
<dbReference type="EMBL" id="JAATNW010000003">
    <property type="protein sequence ID" value="NMH59429.1"/>
    <property type="molecule type" value="Genomic_DNA"/>
</dbReference>
<protein>
    <submittedName>
        <fullName evidence="2">Uncharacterized protein</fullName>
    </submittedName>
</protein>
<dbReference type="PROSITE" id="PS51257">
    <property type="entry name" value="PROKAR_LIPOPROTEIN"/>
    <property type="match status" value="1"/>
</dbReference>
<dbReference type="Proteomes" id="UP000709336">
    <property type="component" value="Unassembled WGS sequence"/>
</dbReference>